<feature type="domain" description="DUF6817" evidence="1">
    <location>
        <begin position="50"/>
        <end position="134"/>
    </location>
</feature>
<dbReference type="InterPro" id="IPR049202">
    <property type="entry name" value="DUF6817"/>
</dbReference>
<dbReference type="PANTHER" id="PTHR37391">
    <property type="entry name" value="E3 UBIQUITIN-PROTEIN LIGASE"/>
    <property type="match status" value="1"/>
</dbReference>
<keyword evidence="3" id="KW-1185">Reference proteome</keyword>
<gene>
    <name evidence="2" type="ORF">CTAYLR_003245</name>
</gene>
<dbReference type="Proteomes" id="UP001230188">
    <property type="component" value="Unassembled WGS sequence"/>
</dbReference>
<sequence length="375" mass="41935">MLFLLRRRLSTMTAASSRPLGVGVPPKIEAILRGAYGELDPAAPSMLDKLHDSSAPLIWHKHGSFLDHLRDVWVMLCAWEQPQSWCRLGLFHSAYSNSFVSMNLYDATKDRSNLASLVGPEAETLVYKFCVINRQQLEDEVEAELTIRDTTSTHIHTGERVELSSVEAAACVAETIADQMDQSLSWQSDLEAGHTASLWPGLYMPTLRMSKLSKFANALRNGGVVPADTLPPIFDSCSTLLDAQNERQARDLYWRVVGRPGDVKVADDDDVATLCDASALNPFVAEPHVVRAQILLQMGRFEEAEHAARKGLDIFCDWATQWDKRMPFVAWVAWTRCLVFQAQLREWPTTHGGLESLGAVDPSMRFRPLNKDRLG</sequence>
<evidence type="ECO:0000313" key="2">
    <source>
        <dbReference type="EMBL" id="KAJ8601201.1"/>
    </source>
</evidence>
<dbReference type="PANTHER" id="PTHR37391:SF2">
    <property type="entry name" value="E3 UBIQUITIN-PROTEIN LIGASE"/>
    <property type="match status" value="1"/>
</dbReference>
<dbReference type="AlphaFoldDB" id="A0AAD7XK12"/>
<comment type="caution">
    <text evidence="2">The sequence shown here is derived from an EMBL/GenBank/DDBJ whole genome shotgun (WGS) entry which is preliminary data.</text>
</comment>
<dbReference type="InterPro" id="IPR011990">
    <property type="entry name" value="TPR-like_helical_dom_sf"/>
</dbReference>
<name>A0AAD7XK12_9STRA</name>
<evidence type="ECO:0000313" key="3">
    <source>
        <dbReference type="Proteomes" id="UP001230188"/>
    </source>
</evidence>
<reference evidence="2" key="1">
    <citation type="submission" date="2023-01" db="EMBL/GenBank/DDBJ databases">
        <title>Metagenome sequencing of chrysophaentin producing Chrysophaeum taylorii.</title>
        <authorList>
            <person name="Davison J."/>
            <person name="Bewley C."/>
        </authorList>
    </citation>
    <scope>NUCLEOTIDE SEQUENCE</scope>
    <source>
        <strain evidence="2">NIES-1699</strain>
    </source>
</reference>
<protein>
    <recommendedName>
        <fullName evidence="1">DUF6817 domain-containing protein</fullName>
    </recommendedName>
</protein>
<dbReference type="SUPFAM" id="SSF48452">
    <property type="entry name" value="TPR-like"/>
    <property type="match status" value="1"/>
</dbReference>
<dbReference type="EMBL" id="JAQMWT010000443">
    <property type="protein sequence ID" value="KAJ8601201.1"/>
    <property type="molecule type" value="Genomic_DNA"/>
</dbReference>
<accession>A0AAD7XK12</accession>
<dbReference type="Pfam" id="PF20680">
    <property type="entry name" value="DUF6817"/>
    <property type="match status" value="1"/>
</dbReference>
<evidence type="ECO:0000259" key="1">
    <source>
        <dbReference type="Pfam" id="PF20680"/>
    </source>
</evidence>
<organism evidence="2 3">
    <name type="scientific">Chrysophaeum taylorii</name>
    <dbReference type="NCBI Taxonomy" id="2483200"/>
    <lineage>
        <taxon>Eukaryota</taxon>
        <taxon>Sar</taxon>
        <taxon>Stramenopiles</taxon>
        <taxon>Ochrophyta</taxon>
        <taxon>Pelagophyceae</taxon>
        <taxon>Pelagomonadales</taxon>
        <taxon>Pelagomonadaceae</taxon>
        <taxon>Chrysophaeum</taxon>
    </lineage>
</organism>
<proteinExistence type="predicted"/>